<dbReference type="InterPro" id="IPR000477">
    <property type="entry name" value="RT_dom"/>
</dbReference>
<keyword evidence="3" id="KW-1185">Reference proteome</keyword>
<dbReference type="PANTHER" id="PTHR34047:SF8">
    <property type="entry name" value="PROTEIN YKFC"/>
    <property type="match status" value="1"/>
</dbReference>
<dbReference type="PROSITE" id="PS50878">
    <property type="entry name" value="RT_POL"/>
    <property type="match status" value="1"/>
</dbReference>
<keyword evidence="2" id="KW-0695">RNA-directed DNA polymerase</keyword>
<name>A0ABY8WMS7_9ACTN</name>
<proteinExistence type="predicted"/>
<accession>A0ABY8WMS7</accession>
<evidence type="ECO:0000313" key="2">
    <source>
        <dbReference type="EMBL" id="WIM97634.1"/>
    </source>
</evidence>
<evidence type="ECO:0000313" key="3">
    <source>
        <dbReference type="Proteomes" id="UP001240150"/>
    </source>
</evidence>
<keyword evidence="2" id="KW-0808">Transferase</keyword>
<dbReference type="GO" id="GO:0003964">
    <property type="term" value="F:RNA-directed DNA polymerase activity"/>
    <property type="evidence" value="ECO:0007669"/>
    <property type="project" value="UniProtKB-KW"/>
</dbReference>
<evidence type="ECO:0000259" key="1">
    <source>
        <dbReference type="PROSITE" id="PS50878"/>
    </source>
</evidence>
<protein>
    <submittedName>
        <fullName evidence="2">RNA-directed DNA polymerase</fullName>
    </submittedName>
</protein>
<dbReference type="RefSeq" id="WP_284919032.1">
    <property type="nucleotide sequence ID" value="NZ_CP126980.1"/>
</dbReference>
<dbReference type="Pfam" id="PF00078">
    <property type="entry name" value="RVT_1"/>
    <property type="match status" value="1"/>
</dbReference>
<dbReference type="Proteomes" id="UP001240150">
    <property type="component" value="Chromosome"/>
</dbReference>
<gene>
    <name evidence="2" type="ORF">ACTOB_001175</name>
</gene>
<dbReference type="EMBL" id="CP126980">
    <property type="protein sequence ID" value="WIM97634.1"/>
    <property type="molecule type" value="Genomic_DNA"/>
</dbReference>
<dbReference type="PANTHER" id="PTHR34047">
    <property type="entry name" value="NUCLEAR INTRON MATURASE 1, MITOCHONDRIAL-RELATED"/>
    <property type="match status" value="1"/>
</dbReference>
<keyword evidence="2" id="KW-0548">Nucleotidyltransferase</keyword>
<feature type="domain" description="Reverse transcriptase" evidence="1">
    <location>
        <begin position="1"/>
        <end position="301"/>
    </location>
</feature>
<sequence length="539" mass="61122">MGAIDRSAFDRAVVNVATRGDTDVFPFPVENHVLHDKTSEIVDLLVRISNNFRSALADSAVTSHSSLAPVGYAGYRWTTQIDPAWNAYLLGVVTSLAPAIEAARIDPEEKTVFSYRYDSDPANGLFEADGWRKFQERCLELAGRHQYVVSVDIADFYSRIYHHRLENALLEVDDSSHERTKQIISLLTKLSGGTSYGLPVGGNAARLLSELVLNRVDRLLLAESEAGEFCRYADDYRFFVNDIQSAHRCIGMLSEKLMRNEGFSLQKAKTRIFTSTEYDLVTEAQQQGSPGSASRFLGLRLHFDPYATTAVEDYERMMLQVSEFDILGMLRDEITKGRIHVSLTKRLVSALRYMDEESRSQAVVSLLENVETLAPIIPQVMLSVRQCLDEMTDEDAASDILRTVRGLIEDQHYVAKNDLNLAYIVRVLGARKTRENERMLIRLYGTAHGYGVESAPNIQRDILLIMAKWNARYWLSERKHSFGTDHLWVKRAFRVASYALSDEGRHWRQKNKPASDSFDEVVDKWASERFGQTGWSVPI</sequence>
<dbReference type="CDD" id="cd01646">
    <property type="entry name" value="RT_Bac_retron_I"/>
    <property type="match status" value="1"/>
</dbReference>
<dbReference type="InterPro" id="IPR051083">
    <property type="entry name" value="GrpII_Intron_Splice-Mob/Def"/>
</dbReference>
<organism evidence="2 3">
    <name type="scientific">Actinoplanes oblitus</name>
    <dbReference type="NCBI Taxonomy" id="3040509"/>
    <lineage>
        <taxon>Bacteria</taxon>
        <taxon>Bacillati</taxon>
        <taxon>Actinomycetota</taxon>
        <taxon>Actinomycetes</taxon>
        <taxon>Micromonosporales</taxon>
        <taxon>Micromonosporaceae</taxon>
        <taxon>Actinoplanes</taxon>
    </lineage>
</organism>
<reference evidence="2 3" key="1">
    <citation type="submission" date="2023-06" db="EMBL/GenBank/DDBJ databases">
        <authorList>
            <person name="Yushchuk O."/>
            <person name="Binda E."/>
            <person name="Ruckert-Reed C."/>
            <person name="Fedorenko V."/>
            <person name="Kalinowski J."/>
            <person name="Marinelli F."/>
        </authorList>
    </citation>
    <scope>NUCLEOTIDE SEQUENCE [LARGE SCALE GENOMIC DNA]</scope>
    <source>
        <strain evidence="2 3">NRRL 3884</strain>
    </source>
</reference>